<reference evidence="3" key="1">
    <citation type="submission" date="2020-11" db="EMBL/GenBank/DDBJ databases">
        <authorList>
            <person name="Tran Van P."/>
        </authorList>
    </citation>
    <scope>NUCLEOTIDE SEQUENCE</scope>
</reference>
<evidence type="ECO:0000313" key="3">
    <source>
        <dbReference type="EMBL" id="CAD7229035.1"/>
    </source>
</evidence>
<evidence type="ECO:0000256" key="2">
    <source>
        <dbReference type="SAM" id="Phobius"/>
    </source>
</evidence>
<protein>
    <submittedName>
        <fullName evidence="3">Uncharacterized protein</fullName>
    </submittedName>
</protein>
<evidence type="ECO:0000256" key="1">
    <source>
        <dbReference type="SAM" id="MobiDB-lite"/>
    </source>
</evidence>
<accession>A0A7R8WEU1</accession>
<keyword evidence="2" id="KW-0472">Membrane</keyword>
<dbReference type="AlphaFoldDB" id="A0A7R8WEU1"/>
<proteinExistence type="predicted"/>
<keyword evidence="2" id="KW-1133">Transmembrane helix</keyword>
<feature type="transmembrane region" description="Helical" evidence="2">
    <location>
        <begin position="203"/>
        <end position="228"/>
    </location>
</feature>
<keyword evidence="2" id="KW-0812">Transmembrane</keyword>
<sequence>MLCDTDDSEAVELRMENTPFIWSLRRSSFDSQKQKNLHDIQKHMLSFQEILPEVQEDRDQICCGKREVLPRTVQILWYIFGFPQLLLLMMGSVQTMLAVFVNGKLDTNMTREESCGYDKGDLSTIQSLWSLSVFNAVFIILAALGGLGVFWVRRADMLFCWLLFTCSVIIIEVVCGSLCIRFSNSQEASAEGECSLSSSLMHLGVFMLFLSFILLMLVILAIILMPALCGQEAKRAERLRQERILQRRRTSDARFREIQDTIRAIKEGIQSLQTSGSVTSPRRDKDSSENDVEKRSFGVPTVRTFELPKNEYDMFLRSIVKDLLEGSGKMKHLPRVPARLPTYEYEMFFTVMVLLEQGTMHVQEIFSPNVNTPGPKTIPYGGVKYGEGTYVLIRPNQSVRFTFRHKRSGCSACVMHLYVPFRRTMQTDPSAPLFMDSSKKCLTTQTFIDILKPLLYRPENVKRNYEKIFENLFSNPPTEELGSLGIWAANHADKRRYLMMNEGTKMKKTSNEGSRKVRIDVSEERKISF</sequence>
<feature type="transmembrane region" description="Helical" evidence="2">
    <location>
        <begin position="128"/>
        <end position="152"/>
    </location>
</feature>
<feature type="compositionally biased region" description="Basic and acidic residues" evidence="1">
    <location>
        <begin position="281"/>
        <end position="295"/>
    </location>
</feature>
<feature type="transmembrane region" description="Helical" evidence="2">
    <location>
        <begin position="75"/>
        <end position="101"/>
    </location>
</feature>
<feature type="region of interest" description="Disordered" evidence="1">
    <location>
        <begin position="271"/>
        <end position="295"/>
    </location>
</feature>
<organism evidence="3">
    <name type="scientific">Cyprideis torosa</name>
    <dbReference type="NCBI Taxonomy" id="163714"/>
    <lineage>
        <taxon>Eukaryota</taxon>
        <taxon>Metazoa</taxon>
        <taxon>Ecdysozoa</taxon>
        <taxon>Arthropoda</taxon>
        <taxon>Crustacea</taxon>
        <taxon>Oligostraca</taxon>
        <taxon>Ostracoda</taxon>
        <taxon>Podocopa</taxon>
        <taxon>Podocopida</taxon>
        <taxon>Cytherocopina</taxon>
        <taxon>Cytheroidea</taxon>
        <taxon>Cytherideidae</taxon>
        <taxon>Cyprideis</taxon>
    </lineage>
</organism>
<dbReference type="EMBL" id="OB661825">
    <property type="protein sequence ID" value="CAD7229035.1"/>
    <property type="molecule type" value="Genomic_DNA"/>
</dbReference>
<gene>
    <name evidence="3" type="ORF">CTOB1V02_LOCUS6907</name>
</gene>
<name>A0A7R8WEU1_9CRUS</name>
<feature type="compositionally biased region" description="Polar residues" evidence="1">
    <location>
        <begin position="271"/>
        <end position="280"/>
    </location>
</feature>
<feature type="transmembrane region" description="Helical" evidence="2">
    <location>
        <begin position="159"/>
        <end position="183"/>
    </location>
</feature>